<sequence>MNRPDPNSADQSANKDDDAVWLDLVARLEATRSTPDEQGPDNGEAEPTTDPGQARGGSTRSFRDFDPLGLSPSSAVPPEVPAAGEGQGRALGPRDFEVDDDDGTFIPEEPPSLAGTEPLTMLAWVGAVGGPVALLFTAMFWRSAPLAAVLGIVAAFVVSVVFLIMRLPQEKNEDDDGARI</sequence>
<name>A0ABW8N7U4_9MICC</name>
<feature type="compositionally biased region" description="Low complexity" evidence="1">
    <location>
        <begin position="71"/>
        <end position="84"/>
    </location>
</feature>
<feature type="transmembrane region" description="Helical" evidence="2">
    <location>
        <begin position="121"/>
        <end position="141"/>
    </location>
</feature>
<keyword evidence="2" id="KW-1133">Transmembrane helix</keyword>
<dbReference type="RefSeq" id="WP_404594636.1">
    <property type="nucleotide sequence ID" value="NZ_JBIYEW010000003.1"/>
</dbReference>
<dbReference type="EMBL" id="JBIYEW010000003">
    <property type="protein sequence ID" value="MFK4639646.1"/>
    <property type="molecule type" value="Genomic_DNA"/>
</dbReference>
<comment type="caution">
    <text evidence="3">The sequence shown here is derived from an EMBL/GenBank/DDBJ whole genome shotgun (WGS) entry which is preliminary data.</text>
</comment>
<evidence type="ECO:0000256" key="2">
    <source>
        <dbReference type="SAM" id="Phobius"/>
    </source>
</evidence>
<protein>
    <submittedName>
        <fullName evidence="3">Uncharacterized protein</fullName>
    </submittedName>
</protein>
<reference evidence="3 4" key="1">
    <citation type="submission" date="2024-10" db="EMBL/GenBank/DDBJ databases">
        <title>Novel secondary metabolite-producing bacteria for plant disease control.</title>
        <authorList>
            <person name="Chevrette M."/>
        </authorList>
    </citation>
    <scope>NUCLEOTIDE SEQUENCE [LARGE SCALE GENOMIC DNA]</scope>
    <source>
        <strain evidence="3 4">J30 TE3557</strain>
    </source>
</reference>
<evidence type="ECO:0000313" key="4">
    <source>
        <dbReference type="Proteomes" id="UP001620520"/>
    </source>
</evidence>
<feature type="region of interest" description="Disordered" evidence="1">
    <location>
        <begin position="1"/>
        <end position="100"/>
    </location>
</feature>
<organism evidence="3 4">
    <name type="scientific">Paenarthrobacter histidinolovorans</name>
    <dbReference type="NCBI Taxonomy" id="43664"/>
    <lineage>
        <taxon>Bacteria</taxon>
        <taxon>Bacillati</taxon>
        <taxon>Actinomycetota</taxon>
        <taxon>Actinomycetes</taxon>
        <taxon>Micrococcales</taxon>
        <taxon>Micrococcaceae</taxon>
        <taxon>Paenarthrobacter</taxon>
    </lineage>
</organism>
<gene>
    <name evidence="3" type="ORF">ABIA52_002535</name>
</gene>
<evidence type="ECO:0000313" key="3">
    <source>
        <dbReference type="EMBL" id="MFK4639646.1"/>
    </source>
</evidence>
<dbReference type="Proteomes" id="UP001620520">
    <property type="component" value="Unassembled WGS sequence"/>
</dbReference>
<keyword evidence="2" id="KW-0812">Transmembrane</keyword>
<feature type="transmembrane region" description="Helical" evidence="2">
    <location>
        <begin position="147"/>
        <end position="165"/>
    </location>
</feature>
<keyword evidence="4" id="KW-1185">Reference proteome</keyword>
<accession>A0ABW8N7U4</accession>
<keyword evidence="2" id="KW-0472">Membrane</keyword>
<evidence type="ECO:0000256" key="1">
    <source>
        <dbReference type="SAM" id="MobiDB-lite"/>
    </source>
</evidence>
<proteinExistence type="predicted"/>